<dbReference type="RefSeq" id="WP_192731380.1">
    <property type="nucleotide sequence ID" value="NZ_BAAAVL010000002.1"/>
</dbReference>
<evidence type="ECO:0000256" key="4">
    <source>
        <dbReference type="ARBA" id="ARBA00022840"/>
    </source>
</evidence>
<sequence>MTTEVPILSTHGLCTGYGDFQALFSVDFEVMRGEVVALIGANGAGKSTLLKTIMGLLPSNREMVRHAGVSVGGSAPYQMVQKGFAMVPEGRRLFAGMTVEDNLLVALDHGRRNGTTTWTMQRVLDLFPALASMRKRLVEKMSGGQQQMVAIGRALLSQPEVLLCDEISLGLAPKVISEIYDSLPAITKAGTAVILVEQDVSRALAASNRLYCILEGRITLSGDSADVSREDVARAYFGANHAVA</sequence>
<comment type="caution">
    <text evidence="7">The sequence shown here is derived from an EMBL/GenBank/DDBJ whole genome shotgun (WGS) entry which is preliminary data.</text>
</comment>
<keyword evidence="4 7" id="KW-0067">ATP-binding</keyword>
<reference evidence="7 8" key="1">
    <citation type="submission" date="2020-10" db="EMBL/GenBank/DDBJ databases">
        <title>Sequencing the genomes of 1000 actinobacteria strains.</title>
        <authorList>
            <person name="Klenk H.-P."/>
        </authorList>
    </citation>
    <scope>NUCLEOTIDE SEQUENCE [LARGE SCALE GENOMIC DNA]</scope>
    <source>
        <strain evidence="7 8">DSM 7307</strain>
    </source>
</reference>
<dbReference type="SMART" id="SM00382">
    <property type="entry name" value="AAA"/>
    <property type="match status" value="1"/>
</dbReference>
<dbReference type="CDD" id="cd03224">
    <property type="entry name" value="ABC_TM1139_LivF_branched"/>
    <property type="match status" value="1"/>
</dbReference>
<keyword evidence="8" id="KW-1185">Reference proteome</keyword>
<dbReference type="InterPro" id="IPR052156">
    <property type="entry name" value="BCAA_Transport_ATP-bd_LivF"/>
</dbReference>
<comment type="similarity">
    <text evidence="1">Belongs to the ABC transporter superfamily.</text>
</comment>
<evidence type="ECO:0000313" key="8">
    <source>
        <dbReference type="Proteomes" id="UP000620262"/>
    </source>
</evidence>
<dbReference type="PANTHER" id="PTHR43820:SF5">
    <property type="entry name" value="HIGH-AFFINITY BRANCHED-CHAIN AMINO ACID TRANSPORT ATP-BINDING PROTEIN"/>
    <property type="match status" value="1"/>
</dbReference>
<evidence type="ECO:0000256" key="5">
    <source>
        <dbReference type="ARBA" id="ARBA00022970"/>
    </source>
</evidence>
<dbReference type="SUPFAM" id="SSF52540">
    <property type="entry name" value="P-loop containing nucleoside triphosphate hydrolases"/>
    <property type="match status" value="1"/>
</dbReference>
<dbReference type="InterPro" id="IPR003439">
    <property type="entry name" value="ABC_transporter-like_ATP-bd"/>
</dbReference>
<accession>A0ABR9IX36</accession>
<keyword evidence="3" id="KW-0547">Nucleotide-binding</keyword>
<dbReference type="InterPro" id="IPR003593">
    <property type="entry name" value="AAA+_ATPase"/>
</dbReference>
<dbReference type="EMBL" id="JADBEC010000002">
    <property type="protein sequence ID" value="MBE1507670.1"/>
    <property type="molecule type" value="Genomic_DNA"/>
</dbReference>
<keyword evidence="5" id="KW-0029">Amino-acid transport</keyword>
<dbReference type="Proteomes" id="UP000620262">
    <property type="component" value="Unassembled WGS sequence"/>
</dbReference>
<dbReference type="PROSITE" id="PS50893">
    <property type="entry name" value="ABC_TRANSPORTER_2"/>
    <property type="match status" value="1"/>
</dbReference>
<dbReference type="InterPro" id="IPR017871">
    <property type="entry name" value="ABC_transporter-like_CS"/>
</dbReference>
<gene>
    <name evidence="7" type="ORF">H4W29_004915</name>
</gene>
<name>A0ABR9IX36_RHIVS</name>
<proteinExistence type="inferred from homology"/>
<dbReference type="Gene3D" id="3.40.50.300">
    <property type="entry name" value="P-loop containing nucleotide triphosphate hydrolases"/>
    <property type="match status" value="1"/>
</dbReference>
<dbReference type="GO" id="GO:0005524">
    <property type="term" value="F:ATP binding"/>
    <property type="evidence" value="ECO:0007669"/>
    <property type="project" value="UniProtKB-KW"/>
</dbReference>
<feature type="domain" description="ABC transporter" evidence="6">
    <location>
        <begin position="8"/>
        <end position="240"/>
    </location>
</feature>
<evidence type="ECO:0000256" key="3">
    <source>
        <dbReference type="ARBA" id="ARBA00022741"/>
    </source>
</evidence>
<keyword evidence="2" id="KW-0813">Transport</keyword>
<evidence type="ECO:0000259" key="6">
    <source>
        <dbReference type="PROSITE" id="PS50893"/>
    </source>
</evidence>
<organism evidence="7 8">
    <name type="scientific">Rhizobium viscosum</name>
    <name type="common">Arthrobacter viscosus</name>
    <dbReference type="NCBI Taxonomy" id="1673"/>
    <lineage>
        <taxon>Bacteria</taxon>
        <taxon>Pseudomonadati</taxon>
        <taxon>Pseudomonadota</taxon>
        <taxon>Alphaproteobacteria</taxon>
        <taxon>Hyphomicrobiales</taxon>
        <taxon>Rhizobiaceae</taxon>
        <taxon>Rhizobium/Agrobacterium group</taxon>
        <taxon>Rhizobium</taxon>
    </lineage>
</organism>
<dbReference type="Pfam" id="PF00005">
    <property type="entry name" value="ABC_tran"/>
    <property type="match status" value="1"/>
</dbReference>
<evidence type="ECO:0000313" key="7">
    <source>
        <dbReference type="EMBL" id="MBE1507670.1"/>
    </source>
</evidence>
<dbReference type="PANTHER" id="PTHR43820">
    <property type="entry name" value="HIGH-AFFINITY BRANCHED-CHAIN AMINO ACID TRANSPORT ATP-BINDING PROTEIN LIVF"/>
    <property type="match status" value="1"/>
</dbReference>
<protein>
    <submittedName>
        <fullName evidence="7">Branched-chain amino acid transport system ATP-binding protein</fullName>
    </submittedName>
</protein>
<evidence type="ECO:0000256" key="2">
    <source>
        <dbReference type="ARBA" id="ARBA00022448"/>
    </source>
</evidence>
<dbReference type="PROSITE" id="PS00211">
    <property type="entry name" value="ABC_TRANSPORTER_1"/>
    <property type="match status" value="1"/>
</dbReference>
<dbReference type="InterPro" id="IPR027417">
    <property type="entry name" value="P-loop_NTPase"/>
</dbReference>
<evidence type="ECO:0000256" key="1">
    <source>
        <dbReference type="ARBA" id="ARBA00005417"/>
    </source>
</evidence>